<dbReference type="GO" id="GO:0031012">
    <property type="term" value="C:extracellular matrix"/>
    <property type="evidence" value="ECO:0007669"/>
    <property type="project" value="TreeGrafter"/>
</dbReference>
<dbReference type="PANTHER" id="PTHR10900:SF77">
    <property type="entry name" value="FI19380P1"/>
    <property type="match status" value="1"/>
</dbReference>
<dbReference type="GO" id="GO:0005615">
    <property type="term" value="C:extracellular space"/>
    <property type="evidence" value="ECO:0007669"/>
    <property type="project" value="TreeGrafter"/>
</dbReference>
<feature type="chain" id="PRO_5016980149" description="FAS1 domain-containing protein" evidence="2">
    <location>
        <begin position="31"/>
        <end position="513"/>
    </location>
</feature>
<dbReference type="PROSITE" id="PS50213">
    <property type="entry name" value="FAS1"/>
    <property type="match status" value="2"/>
</dbReference>
<dbReference type="PANTHER" id="PTHR10900">
    <property type="entry name" value="PERIOSTIN-RELATED"/>
    <property type="match status" value="1"/>
</dbReference>
<accession>A0A383VQ79</accession>
<dbReference type="InterPro" id="IPR050904">
    <property type="entry name" value="Adhesion/Biosynth-related"/>
</dbReference>
<dbReference type="InterPro" id="IPR000782">
    <property type="entry name" value="FAS1_domain"/>
</dbReference>
<feature type="domain" description="FAS1" evidence="3">
    <location>
        <begin position="96"/>
        <end position="252"/>
    </location>
</feature>
<feature type="region of interest" description="Disordered" evidence="1">
    <location>
        <begin position="388"/>
        <end position="418"/>
    </location>
</feature>
<keyword evidence="2" id="KW-0732">Signal</keyword>
<dbReference type="Proteomes" id="UP000256970">
    <property type="component" value="Unassembled WGS sequence"/>
</dbReference>
<proteinExistence type="predicted"/>
<dbReference type="SMART" id="SM00554">
    <property type="entry name" value="FAS1"/>
    <property type="match status" value="2"/>
</dbReference>
<evidence type="ECO:0000313" key="4">
    <source>
        <dbReference type="EMBL" id="SZX67050.1"/>
    </source>
</evidence>
<evidence type="ECO:0000256" key="2">
    <source>
        <dbReference type="SAM" id="SignalP"/>
    </source>
</evidence>
<name>A0A383VQ79_TETOB</name>
<reference evidence="4 5" key="1">
    <citation type="submission" date="2016-10" db="EMBL/GenBank/DDBJ databases">
        <authorList>
            <person name="Cai Z."/>
        </authorList>
    </citation>
    <scope>NUCLEOTIDE SEQUENCE [LARGE SCALE GENOMIC DNA]</scope>
</reference>
<feature type="signal peptide" evidence="2">
    <location>
        <begin position="1"/>
        <end position="30"/>
    </location>
</feature>
<protein>
    <recommendedName>
        <fullName evidence="3">FAS1 domain-containing protein</fullName>
    </recommendedName>
</protein>
<feature type="region of interest" description="Disordered" evidence="1">
    <location>
        <begin position="52"/>
        <end position="75"/>
    </location>
</feature>
<dbReference type="GO" id="GO:0007155">
    <property type="term" value="P:cell adhesion"/>
    <property type="evidence" value="ECO:0007669"/>
    <property type="project" value="TreeGrafter"/>
</dbReference>
<organism evidence="4 5">
    <name type="scientific">Tetradesmus obliquus</name>
    <name type="common">Green alga</name>
    <name type="synonym">Acutodesmus obliquus</name>
    <dbReference type="NCBI Taxonomy" id="3088"/>
    <lineage>
        <taxon>Eukaryota</taxon>
        <taxon>Viridiplantae</taxon>
        <taxon>Chlorophyta</taxon>
        <taxon>core chlorophytes</taxon>
        <taxon>Chlorophyceae</taxon>
        <taxon>CS clade</taxon>
        <taxon>Sphaeropleales</taxon>
        <taxon>Scenedesmaceae</taxon>
        <taxon>Tetradesmus</taxon>
    </lineage>
</organism>
<dbReference type="GO" id="GO:0050839">
    <property type="term" value="F:cell adhesion molecule binding"/>
    <property type="evidence" value="ECO:0007669"/>
    <property type="project" value="TreeGrafter"/>
</dbReference>
<sequence length="513" mass="51672">MRLIYNRRARPWVPLCVLVLLLSGALSVSARVIELSDPGQAITMEMLSGPAAAGTLRDRRTSNSKPPGLAGDEVPPDTYAVQGIIDPLSQHNSEEPGVLVPLAQAASSFDHWMEAVDAAGAATPLSDPSFEGTVFIPNDAAFEAAYPTLRQAAAPLQRQSSSISDVLSGLKQAQLAAQLNSLTVPGLALKLEQLALGAVLTTAGGGSLKVLGVWPDDGTARLQHLPTGAIISIIKPDLQSGQAVAHVVDSLLSPDQAASVAAEQGSASGGPGGRYASAMAVLQDPAQQLLGFAGLVQQAGMAAELSEYAAALTLFVPSNEALRSFLDRLSPAAQCALLSNASLADAVVSGHMVSGVALGSKALLALAEGQMVRTQAASLLHVQRLRGGAGSHPSAASAPHAAVDSSSSRLVAEQGQQQQQAPPASAAALLAVDGAVITTSDLIGGKAVVHVIDKVLIPPETAAELGTVPTSNGPGSLRAPATAASAAARPVCSAAVQLAGIAAAAVALGAWVP</sequence>
<feature type="compositionally biased region" description="Low complexity" evidence="1">
    <location>
        <begin position="391"/>
        <end position="418"/>
    </location>
</feature>
<evidence type="ECO:0000259" key="3">
    <source>
        <dbReference type="PROSITE" id="PS50213"/>
    </source>
</evidence>
<dbReference type="EMBL" id="FNXT01000767">
    <property type="protein sequence ID" value="SZX67050.1"/>
    <property type="molecule type" value="Genomic_DNA"/>
</dbReference>
<dbReference type="SUPFAM" id="SSF82153">
    <property type="entry name" value="FAS1 domain"/>
    <property type="match status" value="2"/>
</dbReference>
<dbReference type="GO" id="GO:0030198">
    <property type="term" value="P:extracellular matrix organization"/>
    <property type="evidence" value="ECO:0007669"/>
    <property type="project" value="TreeGrafter"/>
</dbReference>
<dbReference type="Gene3D" id="2.30.180.10">
    <property type="entry name" value="FAS1 domain"/>
    <property type="match status" value="2"/>
</dbReference>
<dbReference type="Pfam" id="PF02469">
    <property type="entry name" value="Fasciclin"/>
    <property type="match status" value="2"/>
</dbReference>
<evidence type="ECO:0000256" key="1">
    <source>
        <dbReference type="SAM" id="MobiDB-lite"/>
    </source>
</evidence>
<dbReference type="InterPro" id="IPR036378">
    <property type="entry name" value="FAS1_dom_sf"/>
</dbReference>
<keyword evidence="5" id="KW-1185">Reference proteome</keyword>
<gene>
    <name evidence="4" type="ORF">BQ4739_LOCUS7476</name>
</gene>
<evidence type="ECO:0000313" key="5">
    <source>
        <dbReference type="Proteomes" id="UP000256970"/>
    </source>
</evidence>
<dbReference type="AlphaFoldDB" id="A0A383VQ79"/>
<feature type="domain" description="FAS1" evidence="3">
    <location>
        <begin position="276"/>
        <end position="456"/>
    </location>
</feature>